<dbReference type="Pfam" id="PF02627">
    <property type="entry name" value="CMD"/>
    <property type="match status" value="1"/>
</dbReference>
<dbReference type="PANTHER" id="PTHR34846:SF11">
    <property type="entry name" value="4-CARBOXYMUCONOLACTONE DECARBOXYLASE FAMILY PROTEIN (AFU_ORTHOLOGUE AFUA_6G11590)"/>
    <property type="match status" value="1"/>
</dbReference>
<name>A0ABX1J5I5_9PSEU</name>
<evidence type="ECO:0000259" key="1">
    <source>
        <dbReference type="Pfam" id="PF02627"/>
    </source>
</evidence>
<dbReference type="Gene3D" id="1.20.1290.10">
    <property type="entry name" value="AhpD-like"/>
    <property type="match status" value="1"/>
</dbReference>
<dbReference type="Proteomes" id="UP000715441">
    <property type="component" value="Unassembled WGS sequence"/>
</dbReference>
<dbReference type="EMBL" id="JAAXLS010000011">
    <property type="protein sequence ID" value="NKQ54874.1"/>
    <property type="molecule type" value="Genomic_DNA"/>
</dbReference>
<gene>
    <name evidence="2" type="ORF">HFP15_18475</name>
</gene>
<dbReference type="RefSeq" id="WP_168517238.1">
    <property type="nucleotide sequence ID" value="NZ_JAAXLS010000011.1"/>
</dbReference>
<feature type="domain" description="Carboxymuconolactone decarboxylase-like" evidence="1">
    <location>
        <begin position="36"/>
        <end position="118"/>
    </location>
</feature>
<evidence type="ECO:0000313" key="2">
    <source>
        <dbReference type="EMBL" id="NKQ54874.1"/>
    </source>
</evidence>
<protein>
    <submittedName>
        <fullName evidence="2">Carboxymuconolactone decarboxylase family protein</fullName>
    </submittedName>
</protein>
<dbReference type="InterPro" id="IPR003779">
    <property type="entry name" value="CMD-like"/>
</dbReference>
<sequence length="168" mass="18294">MARLDYVVEGGDVADRIRQRRGGRLTPLDGMLLHSPRFADGWNSLLGAIRGASTLPGDIRELAVLRVAELNGAAYEWAAHEPVAREAGMSGEQLAALRVGADTGALDDRQRATLAYTDAMTNDIAVEDELFRLLGKHFDDQQLVELTVTVAAYNMVSRFLVALEVGKE</sequence>
<reference evidence="2 3" key="1">
    <citation type="submission" date="2020-04" db="EMBL/GenBank/DDBJ databases">
        <title>Novel species.</title>
        <authorList>
            <person name="Teo W.F.A."/>
            <person name="Lipun K."/>
            <person name="Srisuk N."/>
            <person name="Duangmal K."/>
        </authorList>
    </citation>
    <scope>NUCLEOTIDE SEQUENCE [LARGE SCALE GENOMIC DNA]</scope>
    <source>
        <strain evidence="2 3">K13G38</strain>
    </source>
</reference>
<organism evidence="2 3">
    <name type="scientific">Amycolatopsis acididurans</name>
    <dbReference type="NCBI Taxonomy" id="2724524"/>
    <lineage>
        <taxon>Bacteria</taxon>
        <taxon>Bacillati</taxon>
        <taxon>Actinomycetota</taxon>
        <taxon>Actinomycetes</taxon>
        <taxon>Pseudonocardiales</taxon>
        <taxon>Pseudonocardiaceae</taxon>
        <taxon>Amycolatopsis</taxon>
    </lineage>
</organism>
<dbReference type="SUPFAM" id="SSF69118">
    <property type="entry name" value="AhpD-like"/>
    <property type="match status" value="1"/>
</dbReference>
<accession>A0ABX1J5I5</accession>
<evidence type="ECO:0000313" key="3">
    <source>
        <dbReference type="Proteomes" id="UP000715441"/>
    </source>
</evidence>
<dbReference type="PANTHER" id="PTHR34846">
    <property type="entry name" value="4-CARBOXYMUCONOLACTONE DECARBOXYLASE FAMILY PROTEIN (AFU_ORTHOLOGUE AFUA_6G11590)"/>
    <property type="match status" value="1"/>
</dbReference>
<dbReference type="InterPro" id="IPR029032">
    <property type="entry name" value="AhpD-like"/>
</dbReference>
<proteinExistence type="predicted"/>
<keyword evidence="3" id="KW-1185">Reference proteome</keyword>
<comment type="caution">
    <text evidence="2">The sequence shown here is derived from an EMBL/GenBank/DDBJ whole genome shotgun (WGS) entry which is preliminary data.</text>
</comment>